<dbReference type="Gene3D" id="2.60.40.1120">
    <property type="entry name" value="Carboxypeptidase-like, regulatory domain"/>
    <property type="match status" value="1"/>
</dbReference>
<keyword evidence="4 7" id="KW-0812">Transmembrane</keyword>
<proteinExistence type="inferred from homology"/>
<organism evidence="11 12">
    <name type="scientific">Hydrotalea sandarakina</name>
    <dbReference type="NCBI Taxonomy" id="1004304"/>
    <lineage>
        <taxon>Bacteria</taxon>
        <taxon>Pseudomonadati</taxon>
        <taxon>Bacteroidota</taxon>
        <taxon>Chitinophagia</taxon>
        <taxon>Chitinophagales</taxon>
        <taxon>Chitinophagaceae</taxon>
        <taxon>Hydrotalea</taxon>
    </lineage>
</organism>
<keyword evidence="2 7" id="KW-0813">Transport</keyword>
<dbReference type="InterPro" id="IPR012910">
    <property type="entry name" value="Plug_dom"/>
</dbReference>
<dbReference type="FunFam" id="2.170.130.10:FF:000008">
    <property type="entry name" value="SusC/RagA family TonB-linked outer membrane protein"/>
    <property type="match status" value="1"/>
</dbReference>
<dbReference type="Gene3D" id="2.170.130.10">
    <property type="entry name" value="TonB-dependent receptor, plug domain"/>
    <property type="match status" value="1"/>
</dbReference>
<feature type="chain" id="PRO_5016084241" evidence="9">
    <location>
        <begin position="39"/>
        <end position="1082"/>
    </location>
</feature>
<evidence type="ECO:0000256" key="5">
    <source>
        <dbReference type="ARBA" id="ARBA00023136"/>
    </source>
</evidence>
<keyword evidence="3 7" id="KW-1134">Transmembrane beta strand</keyword>
<evidence type="ECO:0000256" key="6">
    <source>
        <dbReference type="ARBA" id="ARBA00023237"/>
    </source>
</evidence>
<dbReference type="InterPro" id="IPR008969">
    <property type="entry name" value="CarboxyPept-like_regulatory"/>
</dbReference>
<dbReference type="EMBL" id="QKZV01000003">
    <property type="protein sequence ID" value="PZX63716.1"/>
    <property type="molecule type" value="Genomic_DNA"/>
</dbReference>
<evidence type="ECO:0000256" key="8">
    <source>
        <dbReference type="SAM" id="MobiDB-lite"/>
    </source>
</evidence>
<comment type="subcellular location">
    <subcellularLocation>
        <location evidence="1 7">Cell outer membrane</location>
        <topology evidence="1 7">Multi-pass membrane protein</topology>
    </subcellularLocation>
</comment>
<dbReference type="Proteomes" id="UP000249720">
    <property type="component" value="Unassembled WGS sequence"/>
</dbReference>
<sequence length="1082" mass="118284">MQSVAFNFGKTNCYMKKTKLLSFFCVVMCLLLGNVVHAQTRKISGTVADDKGAMLDGVTVMVKDSKVRTTTNANGVFSINVPNDKHVLVFSYVGLKTQEVNINGKDNIHVVLKPSSSDLNDVVVIGYGTQRKQDVNGAISTVSSKQIADIPQPSVDQMLQGRASGVTVTQNSGQPGAAVSVRIRGITSFSGSEPLYVIDGVAIDGNAPSQASSNDKTLGGLSPSEQEQKPSVLASINPNDIESIDILKDASATAIYGSRGANGVVIITTKKGKYGEAHLNYDAYYGFQEQGKFLKMMNLPQYAKFENTLADLYGLTRRVDFADPSKLGPGTNWQNAIFRRAPLMSHTLSTSGSNGKTDYYISGGYFQQKGTVIGSDFNRYAFHTTINSQVKDWLKMGTSITANQNKANIGLGNSYGIIYNALLQAPDVSVYNADGSFSGPAVVNGIIQGGQNPVQQALSITNYLIRSNIQGRVYGDIKFNKDFTLHSEVNGSFNWGQAKIFRPTYSYGATGSAPAFVNTQAVLLENNNFDHYWSWLEHLNYTHTFGTKHFVQALFGHEVWESAYDGIVASTKGFTAGNAVQTLNLGTQSSNTLDEPKGSTSMESWLLRIIYTFNNKYSITATNRRDQSSNFAPGHQIGFFPGVAASWRLSDEPFMRKASNLFTNVKIRLGYGTTGNSNTNGQYRYGSAITPVVTGLGTGFSFANFSNPNLTWETAIQSNAGIDFSILHNRVDATFDVYKKTSKNFLFQQPLPAFLGGGTAEYSSAAVVQPPWVNAGEIQNTGFEFSITSRNIIKKNFTWTTNVIFSHYNNKVVSLNGFPALIGNVSTGFGPLIPATYTQVGGPIGEFYGYKVLGIIKTQDQLNYLAQHPQNVIGQPQQISSDRSQTNTIYLGDILYDGNDGKGGPNKQYPLGSPNPDFTYSITNNFTYKDFDLSIFLVGSQGGKILNAVSFQTMGMYSLYMNQRADVANFWTPNNPNSNIPAPRSGFGNNNLVMSDRFLEDASYLRIQNVRIGYTLPQQWASKVKMARLKAYISGQNLFVITKYSGLDPEIGSLNQNPILQNIDYGRYPTPRTITFGVNAEF</sequence>
<keyword evidence="9" id="KW-0732">Signal</keyword>
<dbReference type="SUPFAM" id="SSF49464">
    <property type="entry name" value="Carboxypeptidase regulatory domain-like"/>
    <property type="match status" value="1"/>
</dbReference>
<evidence type="ECO:0000313" key="12">
    <source>
        <dbReference type="Proteomes" id="UP000249720"/>
    </source>
</evidence>
<gene>
    <name evidence="11" type="ORF">LX80_01374</name>
</gene>
<evidence type="ECO:0000256" key="9">
    <source>
        <dbReference type="SAM" id="SignalP"/>
    </source>
</evidence>
<dbReference type="InterPro" id="IPR023996">
    <property type="entry name" value="TonB-dep_OMP_SusC/RagA"/>
</dbReference>
<dbReference type="AlphaFoldDB" id="A0A2W7RY62"/>
<keyword evidence="5 7" id="KW-0472">Membrane</keyword>
<feature type="region of interest" description="Disordered" evidence="8">
    <location>
        <begin position="208"/>
        <end position="231"/>
    </location>
</feature>
<comment type="similarity">
    <text evidence="7">Belongs to the TonB-dependent receptor family.</text>
</comment>
<comment type="caution">
    <text evidence="11">The sequence shown here is derived from an EMBL/GenBank/DDBJ whole genome shotgun (WGS) entry which is preliminary data.</text>
</comment>
<dbReference type="InterPro" id="IPR039426">
    <property type="entry name" value="TonB-dep_rcpt-like"/>
</dbReference>
<accession>A0A2W7RY62</accession>
<name>A0A2W7RY62_9BACT</name>
<evidence type="ECO:0000256" key="4">
    <source>
        <dbReference type="ARBA" id="ARBA00022692"/>
    </source>
</evidence>
<dbReference type="Gene3D" id="2.40.170.20">
    <property type="entry name" value="TonB-dependent receptor, beta-barrel domain"/>
    <property type="match status" value="1"/>
</dbReference>
<feature type="signal peptide" evidence="9">
    <location>
        <begin position="1"/>
        <end position="38"/>
    </location>
</feature>
<dbReference type="Pfam" id="PF07715">
    <property type="entry name" value="Plug"/>
    <property type="match status" value="1"/>
</dbReference>
<dbReference type="NCBIfam" id="TIGR04056">
    <property type="entry name" value="OMP_RagA_SusC"/>
    <property type="match status" value="1"/>
</dbReference>
<protein>
    <submittedName>
        <fullName evidence="11">TonB-linked SusC/RagA family outer membrane protein</fullName>
    </submittedName>
</protein>
<evidence type="ECO:0000256" key="1">
    <source>
        <dbReference type="ARBA" id="ARBA00004571"/>
    </source>
</evidence>
<dbReference type="InterPro" id="IPR036942">
    <property type="entry name" value="Beta-barrel_TonB_sf"/>
</dbReference>
<evidence type="ECO:0000259" key="10">
    <source>
        <dbReference type="Pfam" id="PF07715"/>
    </source>
</evidence>
<dbReference type="InterPro" id="IPR037066">
    <property type="entry name" value="Plug_dom_sf"/>
</dbReference>
<dbReference type="OrthoDB" id="9768177at2"/>
<keyword evidence="6 7" id="KW-0998">Cell outer membrane</keyword>
<dbReference type="PROSITE" id="PS52016">
    <property type="entry name" value="TONB_DEPENDENT_REC_3"/>
    <property type="match status" value="1"/>
</dbReference>
<evidence type="ECO:0000256" key="3">
    <source>
        <dbReference type="ARBA" id="ARBA00022452"/>
    </source>
</evidence>
<dbReference type="SUPFAM" id="SSF56935">
    <property type="entry name" value="Porins"/>
    <property type="match status" value="1"/>
</dbReference>
<evidence type="ECO:0000313" key="11">
    <source>
        <dbReference type="EMBL" id="PZX63716.1"/>
    </source>
</evidence>
<keyword evidence="12" id="KW-1185">Reference proteome</keyword>
<feature type="domain" description="TonB-dependent receptor plug" evidence="10">
    <location>
        <begin position="132"/>
        <end position="264"/>
    </location>
</feature>
<dbReference type="NCBIfam" id="TIGR04057">
    <property type="entry name" value="SusC_RagA_signa"/>
    <property type="match status" value="1"/>
</dbReference>
<evidence type="ECO:0000256" key="7">
    <source>
        <dbReference type="PROSITE-ProRule" id="PRU01360"/>
    </source>
</evidence>
<dbReference type="GO" id="GO:0009279">
    <property type="term" value="C:cell outer membrane"/>
    <property type="evidence" value="ECO:0007669"/>
    <property type="project" value="UniProtKB-SubCell"/>
</dbReference>
<dbReference type="Pfam" id="PF13715">
    <property type="entry name" value="CarbopepD_reg_2"/>
    <property type="match status" value="1"/>
</dbReference>
<evidence type="ECO:0000256" key="2">
    <source>
        <dbReference type="ARBA" id="ARBA00022448"/>
    </source>
</evidence>
<dbReference type="InterPro" id="IPR023997">
    <property type="entry name" value="TonB-dep_OMP_SusC/RagA_CS"/>
</dbReference>
<reference evidence="11 12" key="1">
    <citation type="submission" date="2018-06" db="EMBL/GenBank/DDBJ databases">
        <title>Genomic Encyclopedia of Archaeal and Bacterial Type Strains, Phase II (KMG-II): from individual species to whole genera.</title>
        <authorList>
            <person name="Goeker M."/>
        </authorList>
    </citation>
    <scope>NUCLEOTIDE SEQUENCE [LARGE SCALE GENOMIC DNA]</scope>
    <source>
        <strain evidence="11 12">DSM 23241</strain>
    </source>
</reference>